<dbReference type="PANTHER" id="PTHR43744">
    <property type="entry name" value="ABC TRANSPORTER PERMEASE PROTEIN MG189-RELATED-RELATED"/>
    <property type="match status" value="1"/>
</dbReference>
<evidence type="ECO:0000259" key="8">
    <source>
        <dbReference type="PROSITE" id="PS50928"/>
    </source>
</evidence>
<dbReference type="SUPFAM" id="SSF161098">
    <property type="entry name" value="MetI-like"/>
    <property type="match status" value="1"/>
</dbReference>
<keyword evidence="2 7" id="KW-0813">Transport</keyword>
<dbReference type="PROSITE" id="PS50928">
    <property type="entry name" value="ABC_TM1"/>
    <property type="match status" value="1"/>
</dbReference>
<proteinExistence type="inferred from homology"/>
<keyword evidence="4 7" id="KW-0812">Transmembrane</keyword>
<evidence type="ECO:0000256" key="3">
    <source>
        <dbReference type="ARBA" id="ARBA00022475"/>
    </source>
</evidence>
<dbReference type="InterPro" id="IPR035906">
    <property type="entry name" value="MetI-like_sf"/>
</dbReference>
<feature type="transmembrane region" description="Helical" evidence="7">
    <location>
        <begin position="371"/>
        <end position="389"/>
    </location>
</feature>
<dbReference type="CDD" id="cd06261">
    <property type="entry name" value="TM_PBP2"/>
    <property type="match status" value="1"/>
</dbReference>
<feature type="transmembrane region" description="Helical" evidence="7">
    <location>
        <begin position="311"/>
        <end position="336"/>
    </location>
</feature>
<feature type="domain" description="ABC transmembrane type-1" evidence="8">
    <location>
        <begin position="179"/>
        <end position="389"/>
    </location>
</feature>
<evidence type="ECO:0000256" key="1">
    <source>
        <dbReference type="ARBA" id="ARBA00004651"/>
    </source>
</evidence>
<keyword evidence="10" id="KW-1185">Reference proteome</keyword>
<keyword evidence="5 7" id="KW-1133">Transmembrane helix</keyword>
<feature type="transmembrane region" description="Helical" evidence="7">
    <location>
        <begin position="214"/>
        <end position="239"/>
    </location>
</feature>
<organism evidence="9 10">
    <name type="scientific">Paramylibacter ulvae</name>
    <dbReference type="NCBI Taxonomy" id="1651968"/>
    <lineage>
        <taxon>Bacteria</taxon>
        <taxon>Pseudomonadati</taxon>
        <taxon>Pseudomonadota</taxon>
        <taxon>Alphaproteobacteria</taxon>
        <taxon>Rhodobacterales</taxon>
        <taxon>Paracoccaceae</taxon>
        <taxon>Paramylibacter</taxon>
    </lineage>
</organism>
<evidence type="ECO:0000313" key="10">
    <source>
        <dbReference type="Proteomes" id="UP000634455"/>
    </source>
</evidence>
<reference evidence="10" key="1">
    <citation type="journal article" date="2019" name="Int. J. Syst. Evol. Microbiol.">
        <title>The Global Catalogue of Microorganisms (GCM) 10K type strain sequencing project: providing services to taxonomists for standard genome sequencing and annotation.</title>
        <authorList>
            <consortium name="The Broad Institute Genomics Platform"/>
            <consortium name="The Broad Institute Genome Sequencing Center for Infectious Disease"/>
            <person name="Wu L."/>
            <person name="Ma J."/>
        </authorList>
    </citation>
    <scope>NUCLEOTIDE SEQUENCE [LARGE SCALE GENOMIC DNA]</scope>
    <source>
        <strain evidence="10">KCTC 32465</strain>
    </source>
</reference>
<keyword evidence="3" id="KW-1003">Cell membrane</keyword>
<dbReference type="PANTHER" id="PTHR43744:SF4">
    <property type="entry name" value="OSMOPROTECTIVE COMPOUNDS UPTAKE PERMEASE PROTEIN GGTD"/>
    <property type="match status" value="1"/>
</dbReference>
<feature type="transmembrane region" description="Helical" evidence="7">
    <location>
        <begin position="271"/>
        <end position="290"/>
    </location>
</feature>
<sequence length="405" mass="44491">MARRIIASLLLLLLVFVWVVPFAGLLITSARSTKHANETGFWTAFQTNEIGYSFKTKGKEAIERIGDDWVIKGNIFDERNAADQHLATQNNEPRTFDIMGRVSRFGSGAANPDVAAPGDTITIRDGQFTLQENGDYVWAFASEYTKSGKTIGVRVAHPPQFGLRNYKRAFADGRIPNALINSFIVTIPATIIPVLIAAFAAYAFSWLQFPGRDLLLGIVIALLVVPLQLAFIPVLSIYANLADWAGDLSASLGWCSGQECDYPAKTFSGLWMAHTAFGLPLAIFLLRNYIAGLPRELMESARLDGASHLQIFTKLVLPLSMPALASYGIFQFLWVWNDLLVALILGPTSDLVLPIEIQKQIGTFKSELERLNASAFISMIVPLIVFLSMQKYFVRGLLAGSVKGG</sequence>
<protein>
    <submittedName>
        <fullName evidence="9">Alpha-glucoside ABC transporter permease</fullName>
    </submittedName>
</protein>
<keyword evidence="6 7" id="KW-0472">Membrane</keyword>
<accession>A0ABQ3D3U2</accession>
<dbReference type="Pfam" id="PF00528">
    <property type="entry name" value="BPD_transp_1"/>
    <property type="match status" value="1"/>
</dbReference>
<evidence type="ECO:0000256" key="7">
    <source>
        <dbReference type="RuleBase" id="RU363032"/>
    </source>
</evidence>
<dbReference type="Gene3D" id="1.10.3720.10">
    <property type="entry name" value="MetI-like"/>
    <property type="match status" value="1"/>
</dbReference>
<evidence type="ECO:0000313" key="9">
    <source>
        <dbReference type="EMBL" id="GHA57340.1"/>
    </source>
</evidence>
<gene>
    <name evidence="9" type="primary">aglG</name>
    <name evidence="9" type="ORF">GCM10008927_23760</name>
</gene>
<evidence type="ECO:0000256" key="2">
    <source>
        <dbReference type="ARBA" id="ARBA00022448"/>
    </source>
</evidence>
<comment type="caution">
    <text evidence="9">The sequence shown here is derived from an EMBL/GenBank/DDBJ whole genome shotgun (WGS) entry which is preliminary data.</text>
</comment>
<evidence type="ECO:0000256" key="6">
    <source>
        <dbReference type="ARBA" id="ARBA00023136"/>
    </source>
</evidence>
<comment type="similarity">
    <text evidence="7">Belongs to the binding-protein-dependent transport system permease family.</text>
</comment>
<comment type="subcellular location">
    <subcellularLocation>
        <location evidence="1 7">Cell membrane</location>
        <topology evidence="1 7">Multi-pass membrane protein</topology>
    </subcellularLocation>
</comment>
<dbReference type="EMBL" id="BMZF01000007">
    <property type="protein sequence ID" value="GHA57340.1"/>
    <property type="molecule type" value="Genomic_DNA"/>
</dbReference>
<evidence type="ECO:0000256" key="5">
    <source>
        <dbReference type="ARBA" id="ARBA00022989"/>
    </source>
</evidence>
<dbReference type="InterPro" id="IPR000515">
    <property type="entry name" value="MetI-like"/>
</dbReference>
<dbReference type="Proteomes" id="UP000634455">
    <property type="component" value="Unassembled WGS sequence"/>
</dbReference>
<feature type="transmembrane region" description="Helical" evidence="7">
    <location>
        <begin position="183"/>
        <end position="207"/>
    </location>
</feature>
<dbReference type="RefSeq" id="WP_189640946.1">
    <property type="nucleotide sequence ID" value="NZ_BMZF01000007.1"/>
</dbReference>
<name>A0ABQ3D3U2_9RHOB</name>
<evidence type="ECO:0000256" key="4">
    <source>
        <dbReference type="ARBA" id="ARBA00022692"/>
    </source>
</evidence>